<dbReference type="Proteomes" id="UP000051008">
    <property type="component" value="Unassembled WGS sequence"/>
</dbReference>
<organism evidence="1 2">
    <name type="scientific">Ligilactobacillus agilis DSM 20509</name>
    <dbReference type="NCBI Taxonomy" id="1423718"/>
    <lineage>
        <taxon>Bacteria</taxon>
        <taxon>Bacillati</taxon>
        <taxon>Bacillota</taxon>
        <taxon>Bacilli</taxon>
        <taxon>Lactobacillales</taxon>
        <taxon>Lactobacillaceae</taxon>
        <taxon>Ligilactobacillus</taxon>
    </lineage>
</organism>
<accession>A0A0R2AN36</accession>
<dbReference type="PATRIC" id="fig|1423718.3.peg.1827"/>
<dbReference type="EMBL" id="AYYP01000029">
    <property type="protein sequence ID" value="KRM64620.1"/>
    <property type="molecule type" value="Genomic_DNA"/>
</dbReference>
<dbReference type="AlphaFoldDB" id="A0A0R2AN36"/>
<sequence length="84" mass="9793">MKEVRFLQNAAYLIRSQRAYERVLNQLAAQGYRYADGQPLETKPVFTNRIVLVTENGLVTKRSIEKYNGDAMYRLTSHHLYVVD</sequence>
<protein>
    <submittedName>
        <fullName evidence="1">Uncharacterized protein</fullName>
    </submittedName>
</protein>
<gene>
    <name evidence="1" type="ORF">FC14_GL001760</name>
</gene>
<proteinExistence type="predicted"/>
<keyword evidence="2" id="KW-1185">Reference proteome</keyword>
<comment type="caution">
    <text evidence="1">The sequence shown here is derived from an EMBL/GenBank/DDBJ whole genome shotgun (WGS) entry which is preliminary data.</text>
</comment>
<evidence type="ECO:0000313" key="2">
    <source>
        <dbReference type="Proteomes" id="UP000051008"/>
    </source>
</evidence>
<name>A0A0R2AN36_9LACO</name>
<evidence type="ECO:0000313" key="1">
    <source>
        <dbReference type="EMBL" id="KRM64620.1"/>
    </source>
</evidence>
<reference evidence="1 2" key="1">
    <citation type="journal article" date="2015" name="Genome Announc.">
        <title>Expanding the biotechnology potential of lactobacilli through comparative genomics of 213 strains and associated genera.</title>
        <authorList>
            <person name="Sun Z."/>
            <person name="Harris H.M."/>
            <person name="McCann A."/>
            <person name="Guo C."/>
            <person name="Argimon S."/>
            <person name="Zhang W."/>
            <person name="Yang X."/>
            <person name="Jeffery I.B."/>
            <person name="Cooney J.C."/>
            <person name="Kagawa T.F."/>
            <person name="Liu W."/>
            <person name="Song Y."/>
            <person name="Salvetti E."/>
            <person name="Wrobel A."/>
            <person name="Rasinkangas P."/>
            <person name="Parkhill J."/>
            <person name="Rea M.C."/>
            <person name="O'Sullivan O."/>
            <person name="Ritari J."/>
            <person name="Douillard F.P."/>
            <person name="Paul Ross R."/>
            <person name="Yang R."/>
            <person name="Briner A.E."/>
            <person name="Felis G.E."/>
            <person name="de Vos W.M."/>
            <person name="Barrangou R."/>
            <person name="Klaenhammer T.R."/>
            <person name="Caufield P.W."/>
            <person name="Cui Y."/>
            <person name="Zhang H."/>
            <person name="O'Toole P.W."/>
        </authorList>
    </citation>
    <scope>NUCLEOTIDE SEQUENCE [LARGE SCALE GENOMIC DNA]</scope>
    <source>
        <strain evidence="1 2">DSM 20509</strain>
    </source>
</reference>